<organism evidence="2 3">
    <name type="scientific">Vespula maculifrons</name>
    <name type="common">Eastern yellow jacket</name>
    <name type="synonym">Wasp</name>
    <dbReference type="NCBI Taxonomy" id="7453"/>
    <lineage>
        <taxon>Eukaryota</taxon>
        <taxon>Metazoa</taxon>
        <taxon>Ecdysozoa</taxon>
        <taxon>Arthropoda</taxon>
        <taxon>Hexapoda</taxon>
        <taxon>Insecta</taxon>
        <taxon>Pterygota</taxon>
        <taxon>Neoptera</taxon>
        <taxon>Endopterygota</taxon>
        <taxon>Hymenoptera</taxon>
        <taxon>Apocrita</taxon>
        <taxon>Aculeata</taxon>
        <taxon>Vespoidea</taxon>
        <taxon>Vespidae</taxon>
        <taxon>Vespinae</taxon>
        <taxon>Vespula</taxon>
    </lineage>
</organism>
<dbReference type="EMBL" id="JAYRBN010000075">
    <property type="protein sequence ID" value="KAL2732780.1"/>
    <property type="molecule type" value="Genomic_DNA"/>
</dbReference>
<proteinExistence type="predicted"/>
<comment type="caution">
    <text evidence="2">The sequence shown here is derived from an EMBL/GenBank/DDBJ whole genome shotgun (WGS) entry which is preliminary data.</text>
</comment>
<evidence type="ECO:0000313" key="3">
    <source>
        <dbReference type="Proteomes" id="UP001607303"/>
    </source>
</evidence>
<protein>
    <submittedName>
        <fullName evidence="2">Uncharacterized protein</fullName>
    </submittedName>
</protein>
<keyword evidence="3" id="KW-1185">Reference proteome</keyword>
<sequence length="294" mass="32665">MPGDSYKRASLVNSVGQRLHRDAFGNMSFRHETITLSDRLAQILLQEATISPRPVLPRCVSASTTRLTTDRLPNHQTRFAQGWRLVSLITCKWSCGPVTKQPAAPKLLTEDKSPLSIINEIEYEVTDGERLYKYTLMSNDRQDFKHFPATSCVSRLVVRGVKPSLDRIVLLQAYLTSAVKLRRVRASNPNVSRNGAVKITVLECDCVSAENETPSILHHSAQRLKRNSDGGARERGKESGESRGSNSESTKPNVKRRESSQKSGGLARQTDVLASENRWEVGLVASLGRQESPN</sequence>
<accession>A0ABD2BJF5</accession>
<dbReference type="Proteomes" id="UP001607303">
    <property type="component" value="Unassembled WGS sequence"/>
</dbReference>
<evidence type="ECO:0000313" key="2">
    <source>
        <dbReference type="EMBL" id="KAL2732780.1"/>
    </source>
</evidence>
<evidence type="ECO:0000256" key="1">
    <source>
        <dbReference type="SAM" id="MobiDB-lite"/>
    </source>
</evidence>
<feature type="region of interest" description="Disordered" evidence="1">
    <location>
        <begin position="217"/>
        <end position="272"/>
    </location>
</feature>
<name>A0ABD2BJF5_VESMC</name>
<gene>
    <name evidence="2" type="ORF">V1477_015021</name>
</gene>
<feature type="compositionally biased region" description="Basic and acidic residues" evidence="1">
    <location>
        <begin position="226"/>
        <end position="241"/>
    </location>
</feature>
<reference evidence="2 3" key="1">
    <citation type="journal article" date="2024" name="Ann. Entomol. Soc. Am.">
        <title>Genomic analyses of the southern and eastern yellowjacket wasps (Hymenoptera: Vespidae) reveal evolutionary signatures of social life.</title>
        <authorList>
            <person name="Catto M.A."/>
            <person name="Caine P.B."/>
            <person name="Orr S.E."/>
            <person name="Hunt B.G."/>
            <person name="Goodisman M.A.D."/>
        </authorList>
    </citation>
    <scope>NUCLEOTIDE SEQUENCE [LARGE SCALE GENOMIC DNA]</scope>
    <source>
        <strain evidence="2">232</strain>
        <tissue evidence="2">Head and thorax</tissue>
    </source>
</reference>
<dbReference type="AlphaFoldDB" id="A0ABD2BJF5"/>